<proteinExistence type="predicted"/>
<keyword evidence="3" id="KW-1185">Reference proteome</keyword>
<dbReference type="PANTHER" id="PTHR46060:SF1">
    <property type="entry name" value="MARINER MOS1 TRANSPOSASE-LIKE PROTEIN"/>
    <property type="match status" value="1"/>
</dbReference>
<dbReference type="Gene3D" id="3.30.420.10">
    <property type="entry name" value="Ribonuclease H-like superfamily/Ribonuclease H"/>
    <property type="match status" value="1"/>
</dbReference>
<dbReference type="InterPro" id="IPR036397">
    <property type="entry name" value="RNaseH_sf"/>
</dbReference>
<dbReference type="EMBL" id="JAJSOF020000025">
    <property type="protein sequence ID" value="KAJ4435131.1"/>
    <property type="molecule type" value="Genomic_DNA"/>
</dbReference>
<evidence type="ECO:0000259" key="1">
    <source>
        <dbReference type="Pfam" id="PF16087"/>
    </source>
</evidence>
<comment type="caution">
    <text evidence="2">The sequence shown here is derived from an EMBL/GenBank/DDBJ whole genome shotgun (WGS) entry which is preliminary data.</text>
</comment>
<gene>
    <name evidence="2" type="ORF">ANN_23707</name>
</gene>
<organism evidence="2 3">
    <name type="scientific">Periplaneta americana</name>
    <name type="common">American cockroach</name>
    <name type="synonym">Blatta americana</name>
    <dbReference type="NCBI Taxonomy" id="6978"/>
    <lineage>
        <taxon>Eukaryota</taxon>
        <taxon>Metazoa</taxon>
        <taxon>Ecdysozoa</taxon>
        <taxon>Arthropoda</taxon>
        <taxon>Hexapoda</taxon>
        <taxon>Insecta</taxon>
        <taxon>Pterygota</taxon>
        <taxon>Neoptera</taxon>
        <taxon>Polyneoptera</taxon>
        <taxon>Dictyoptera</taxon>
        <taxon>Blattodea</taxon>
        <taxon>Blattoidea</taxon>
        <taxon>Blattidae</taxon>
        <taxon>Blattinae</taxon>
        <taxon>Periplaneta</taxon>
    </lineage>
</organism>
<dbReference type="PANTHER" id="PTHR46060">
    <property type="entry name" value="MARINER MOS1 TRANSPOSASE-LIKE PROTEIN"/>
    <property type="match status" value="1"/>
</dbReference>
<feature type="domain" description="DUF4817" evidence="1">
    <location>
        <begin position="159"/>
        <end position="206"/>
    </location>
</feature>
<dbReference type="Proteomes" id="UP001148838">
    <property type="component" value="Unassembled WGS sequence"/>
</dbReference>
<dbReference type="InterPro" id="IPR032135">
    <property type="entry name" value="DUF4817"/>
</dbReference>
<sequence>MCDPINKWANEEEVSVQLSLVNQFVNQQRARKPGFETGVRRAVNLSNCDIVEAEAMHPEVFVSKCSGLSLEVLGSTYCELDAFSFPNKLGKFRLVYRGSGFAICTTIVVRIRLFRLIVREIQPLSFLIRNKSEKRYLSITEVLNNLIRPKMGEPYTNSEMTDMILIYGETRNNSAAAARIYDERFRARRHPTPKTFVVMERRLRETCRFARVMNNAGRHKSSPRLFQILCPCGFRCFFQPGMAYEDKTTYIQTLVKLRRALRDKRRNINADDVKLLHDNARPNVTASVREKINTFGWEVLQYSPYSPDLAPSHFHLFGLLTKFLADHRFATDAEMQSTVRRWLGYSNRTDFYEQGILKLVPRWEKCVEKLGAYVEK</sequence>
<protein>
    <recommendedName>
        <fullName evidence="1">DUF4817 domain-containing protein</fullName>
    </recommendedName>
</protein>
<reference evidence="2 3" key="1">
    <citation type="journal article" date="2022" name="Allergy">
        <title>Genome assembly and annotation of Periplaneta americana reveal a comprehensive cockroach allergen profile.</title>
        <authorList>
            <person name="Wang L."/>
            <person name="Xiong Q."/>
            <person name="Saelim N."/>
            <person name="Wang L."/>
            <person name="Nong W."/>
            <person name="Wan A.T."/>
            <person name="Shi M."/>
            <person name="Liu X."/>
            <person name="Cao Q."/>
            <person name="Hui J.H.L."/>
            <person name="Sookrung N."/>
            <person name="Leung T.F."/>
            <person name="Tungtrongchitr A."/>
            <person name="Tsui S.K.W."/>
        </authorList>
    </citation>
    <scope>NUCLEOTIDE SEQUENCE [LARGE SCALE GENOMIC DNA]</scope>
    <source>
        <strain evidence="2">PWHHKU_190912</strain>
    </source>
</reference>
<accession>A0ABQ8SLT8</accession>
<evidence type="ECO:0000313" key="2">
    <source>
        <dbReference type="EMBL" id="KAJ4435131.1"/>
    </source>
</evidence>
<dbReference type="InterPro" id="IPR052709">
    <property type="entry name" value="Transposase-MT_Hybrid"/>
</dbReference>
<dbReference type="Pfam" id="PF16087">
    <property type="entry name" value="DUF4817"/>
    <property type="match status" value="1"/>
</dbReference>
<name>A0ABQ8SLT8_PERAM</name>
<evidence type="ECO:0000313" key="3">
    <source>
        <dbReference type="Proteomes" id="UP001148838"/>
    </source>
</evidence>